<dbReference type="RefSeq" id="XP_043127066.1">
    <property type="nucleotide sequence ID" value="XM_043271131.1"/>
</dbReference>
<accession>A0A9P3F6X6</accession>
<sequence>MPTTDWTTIFDVRSFVASPGRTPITTAPNRFRLLQLLRYHLEQPHFPPMVVTIPSREGALAAAQREVPFALNKVQQSLVKLLDTGRELEWVSRNETERSAVPSSWKGPID</sequence>
<dbReference type="Proteomes" id="UP000710440">
    <property type="component" value="Unassembled WGS sequence"/>
</dbReference>
<name>A0A9P3F6X6_ASPVI</name>
<dbReference type="EMBL" id="BOPL01000006">
    <property type="protein sequence ID" value="GIK03880.1"/>
    <property type="molecule type" value="Genomic_DNA"/>
</dbReference>
<dbReference type="GeneID" id="66935937"/>
<reference evidence="1 2" key="1">
    <citation type="submission" date="2021-02" db="EMBL/GenBank/DDBJ databases">
        <title>Pan-genome distribution and transcriptional activeness of fungal secondary metabolism genes in Aspergillus section Fumigati.</title>
        <authorList>
            <person name="Takahashi H."/>
            <person name="Umemura M."/>
            <person name="Ninomiya A."/>
            <person name="Kusuya Y."/>
            <person name="Urayama S."/>
            <person name="Shimizu M."/>
            <person name="Watanabe A."/>
            <person name="Kamei K."/>
            <person name="Yaguchi T."/>
            <person name="Hagiwara D."/>
        </authorList>
    </citation>
    <scope>NUCLEOTIDE SEQUENCE [LARGE SCALE GENOMIC DNA]</scope>
    <source>
        <strain evidence="1 2">IFM 47045</strain>
    </source>
</reference>
<protein>
    <submittedName>
        <fullName evidence="1">Uncharacterized protein</fullName>
    </submittedName>
</protein>
<comment type="caution">
    <text evidence="1">The sequence shown here is derived from an EMBL/GenBank/DDBJ whole genome shotgun (WGS) entry which is preliminary data.</text>
</comment>
<keyword evidence="2" id="KW-1185">Reference proteome</keyword>
<proteinExistence type="predicted"/>
<organism evidence="1 2">
    <name type="scientific">Aspergillus viridinutans</name>
    <dbReference type="NCBI Taxonomy" id="75553"/>
    <lineage>
        <taxon>Eukaryota</taxon>
        <taxon>Fungi</taxon>
        <taxon>Dikarya</taxon>
        <taxon>Ascomycota</taxon>
        <taxon>Pezizomycotina</taxon>
        <taxon>Eurotiomycetes</taxon>
        <taxon>Eurotiomycetidae</taxon>
        <taxon>Eurotiales</taxon>
        <taxon>Aspergillaceae</taxon>
        <taxon>Aspergillus</taxon>
        <taxon>Aspergillus subgen. Fumigati</taxon>
    </lineage>
</organism>
<gene>
    <name evidence="1" type="ORF">Aspvir_007955</name>
</gene>
<evidence type="ECO:0000313" key="2">
    <source>
        <dbReference type="Proteomes" id="UP000710440"/>
    </source>
</evidence>
<dbReference type="AlphaFoldDB" id="A0A9P3F6X6"/>
<evidence type="ECO:0000313" key="1">
    <source>
        <dbReference type="EMBL" id="GIK03880.1"/>
    </source>
</evidence>
<dbReference type="OrthoDB" id="4499406at2759"/>